<keyword evidence="4" id="KW-0378">Hydrolase</keyword>
<dbReference type="GO" id="GO:0005975">
    <property type="term" value="P:carbohydrate metabolic process"/>
    <property type="evidence" value="ECO:0007669"/>
    <property type="project" value="InterPro"/>
</dbReference>
<keyword evidence="2" id="KW-0812">Transmembrane</keyword>
<dbReference type="PANTHER" id="PTHR10963:SF62">
    <property type="entry name" value="GLUCAN 1,3-BETA-GLUCOSIDASE"/>
    <property type="match status" value="1"/>
</dbReference>
<dbReference type="GO" id="GO:0004553">
    <property type="term" value="F:hydrolase activity, hydrolyzing O-glycosyl compounds"/>
    <property type="evidence" value="ECO:0007669"/>
    <property type="project" value="InterPro"/>
</dbReference>
<gene>
    <name evidence="4" type="ORF">Slin15195_G094870</name>
</gene>
<dbReference type="Gene3D" id="2.60.120.200">
    <property type="match status" value="1"/>
</dbReference>
<dbReference type="InterPro" id="IPR000757">
    <property type="entry name" value="Beta-glucanase-like"/>
</dbReference>
<evidence type="ECO:0000313" key="4">
    <source>
        <dbReference type="EMBL" id="USW56168.1"/>
    </source>
</evidence>
<proteinExistence type="predicted"/>
<organism evidence="4 5">
    <name type="scientific">Septoria linicola</name>
    <dbReference type="NCBI Taxonomy" id="215465"/>
    <lineage>
        <taxon>Eukaryota</taxon>
        <taxon>Fungi</taxon>
        <taxon>Dikarya</taxon>
        <taxon>Ascomycota</taxon>
        <taxon>Pezizomycotina</taxon>
        <taxon>Dothideomycetes</taxon>
        <taxon>Dothideomycetidae</taxon>
        <taxon>Mycosphaerellales</taxon>
        <taxon>Mycosphaerellaceae</taxon>
        <taxon>Septoria</taxon>
    </lineage>
</organism>
<evidence type="ECO:0000259" key="3">
    <source>
        <dbReference type="PROSITE" id="PS51762"/>
    </source>
</evidence>
<keyword evidence="2" id="KW-0472">Membrane</keyword>
<protein>
    <submittedName>
        <fullName evidence="4">Glycoside hydrolase family 16, concanavalin A-like lectin/glucanase domain superfamily</fullName>
    </submittedName>
</protein>
<accession>A0A9Q9AZN8</accession>
<dbReference type="EMBL" id="CP099425">
    <property type="protein sequence ID" value="USW56168.1"/>
    <property type="molecule type" value="Genomic_DNA"/>
</dbReference>
<feature type="compositionally biased region" description="Polar residues" evidence="1">
    <location>
        <begin position="1"/>
        <end position="26"/>
    </location>
</feature>
<feature type="region of interest" description="Disordered" evidence="1">
    <location>
        <begin position="1"/>
        <end position="49"/>
    </location>
</feature>
<feature type="domain" description="GH16" evidence="3">
    <location>
        <begin position="168"/>
        <end position="470"/>
    </location>
</feature>
<dbReference type="InterPro" id="IPR050546">
    <property type="entry name" value="Glycosyl_Hydrlase_16"/>
</dbReference>
<name>A0A9Q9AZN8_9PEZI</name>
<keyword evidence="5" id="KW-1185">Reference proteome</keyword>
<sequence>MAHQSAFSCSSSGTEPSISPQSSGINTPLERPNPFGTPTMSSRNSWTSDSRCHSAAGAYLQSPEVDPRGLSNRYFRSRRVRKDQMESPKSLRNHKKKSIFQRQSWLIPCLGSFVGVGITGVLIYLGLQDQKHAGKFCPVFMEDFSSGELSPNIWTAEQQVGGYGNGEFDQTTDDPDVLFVKNGMLHIKPKLQDENLVAVDNSTIDLGASCTGTGWSSCFAFTNTTNGTIVPPVKSARINTKKGASIRYGRVEVTAKMPKGDWLWPAIWMLPTDEVYGSWPASGEIDIMETRGNNHTYKAGPGGGNNLLTSALHWGPEHKLDKYLQTVNQLPALHEYYGDSFHTFGLEWTEDYIFTYVDSVLLQVLYVPLNKRFWDKGHFPAATVNGTALADPWSHTGRLSTPFDQKFYLILNVAVGGTNGYFRDNEAGKPWADASPVARKEFWQARDQWLPTWQKSGEMQVKSVKMWEQC</sequence>
<evidence type="ECO:0000313" key="5">
    <source>
        <dbReference type="Proteomes" id="UP001056384"/>
    </source>
</evidence>
<dbReference type="Pfam" id="PF00722">
    <property type="entry name" value="Glyco_hydro_16"/>
    <property type="match status" value="1"/>
</dbReference>
<reference evidence="4" key="1">
    <citation type="submission" date="2022-06" db="EMBL/GenBank/DDBJ databases">
        <title>Complete genome sequences of two strains of the flax pathogen Septoria linicola.</title>
        <authorList>
            <person name="Lapalu N."/>
            <person name="Simon A."/>
            <person name="Demenou B."/>
            <person name="Paumier D."/>
            <person name="Guillot M.-P."/>
            <person name="Gout L."/>
            <person name="Valade R."/>
        </authorList>
    </citation>
    <scope>NUCLEOTIDE SEQUENCE</scope>
    <source>
        <strain evidence="4">SE15195</strain>
    </source>
</reference>
<evidence type="ECO:0000256" key="1">
    <source>
        <dbReference type="SAM" id="MobiDB-lite"/>
    </source>
</evidence>
<feature type="compositionally biased region" description="Polar residues" evidence="1">
    <location>
        <begin position="36"/>
        <end position="49"/>
    </location>
</feature>
<evidence type="ECO:0000256" key="2">
    <source>
        <dbReference type="SAM" id="Phobius"/>
    </source>
</evidence>
<dbReference type="Proteomes" id="UP001056384">
    <property type="component" value="Chromosome 8"/>
</dbReference>
<dbReference type="InterPro" id="IPR013320">
    <property type="entry name" value="ConA-like_dom_sf"/>
</dbReference>
<dbReference type="PANTHER" id="PTHR10963">
    <property type="entry name" value="GLYCOSYL HYDROLASE-RELATED"/>
    <property type="match status" value="1"/>
</dbReference>
<feature type="region of interest" description="Disordered" evidence="1">
    <location>
        <begin position="63"/>
        <end position="95"/>
    </location>
</feature>
<keyword evidence="2" id="KW-1133">Transmembrane helix</keyword>
<dbReference type="PROSITE" id="PS51762">
    <property type="entry name" value="GH16_2"/>
    <property type="match status" value="1"/>
</dbReference>
<feature type="transmembrane region" description="Helical" evidence="2">
    <location>
        <begin position="105"/>
        <end position="127"/>
    </location>
</feature>
<dbReference type="AlphaFoldDB" id="A0A9Q9AZN8"/>
<dbReference type="SUPFAM" id="SSF49899">
    <property type="entry name" value="Concanavalin A-like lectins/glucanases"/>
    <property type="match status" value="1"/>
</dbReference>